<sequence length="171" mass="20017">MRDDRQRKYLDRGREIALEGRPVVPDWKLLLRLGRRAVKKRRGDAGEFLDEVMWRGVARPRTLRPAVMDYPLMRRWLDVEERDALAYLRRHWGMVRVPSYRAGALAILDHPGCGAEGYGHRILASRRKQTDRHGIYWSVGFCGDCFQSLLLRYDGRDGTAQDWPFYDQQAA</sequence>
<evidence type="ECO:0000313" key="2">
    <source>
        <dbReference type="Proteomes" id="UP000218598"/>
    </source>
</evidence>
<name>A0A2A3YIC9_9MICO</name>
<gene>
    <name evidence="1" type="ORF">CIK66_10540</name>
</gene>
<organism evidence="1 2">
    <name type="scientific">Brachybacterium alimentarium</name>
    <dbReference type="NCBI Taxonomy" id="47845"/>
    <lineage>
        <taxon>Bacteria</taxon>
        <taxon>Bacillati</taxon>
        <taxon>Actinomycetota</taxon>
        <taxon>Actinomycetes</taxon>
        <taxon>Micrococcales</taxon>
        <taxon>Dermabacteraceae</taxon>
        <taxon>Brachybacterium</taxon>
    </lineage>
</organism>
<accession>A0A2A3YIC9</accession>
<dbReference type="RefSeq" id="WP_096197210.1">
    <property type="nucleotide sequence ID" value="NZ_NRGR01000017.1"/>
</dbReference>
<protein>
    <submittedName>
        <fullName evidence="1">Uncharacterized protein</fullName>
    </submittedName>
</protein>
<dbReference type="AlphaFoldDB" id="A0A2A3YIC9"/>
<evidence type="ECO:0000313" key="1">
    <source>
        <dbReference type="EMBL" id="PCC39116.1"/>
    </source>
</evidence>
<proteinExistence type="predicted"/>
<comment type="caution">
    <text evidence="1">The sequence shown here is derived from an EMBL/GenBank/DDBJ whole genome shotgun (WGS) entry which is preliminary data.</text>
</comment>
<dbReference type="EMBL" id="NRGR01000017">
    <property type="protein sequence ID" value="PCC39116.1"/>
    <property type="molecule type" value="Genomic_DNA"/>
</dbReference>
<reference evidence="1 2" key="1">
    <citation type="journal article" date="2017" name="Elife">
        <title>Extensive horizontal gene transfer in cheese-associated bacteria.</title>
        <authorList>
            <person name="Bonham K.S."/>
            <person name="Wolfe B.E."/>
            <person name="Dutton R.J."/>
        </authorList>
    </citation>
    <scope>NUCLEOTIDE SEQUENCE [LARGE SCALE GENOMIC DNA]</scope>
    <source>
        <strain evidence="1 2">341_9</strain>
    </source>
</reference>
<dbReference type="Proteomes" id="UP000218598">
    <property type="component" value="Unassembled WGS sequence"/>
</dbReference>
<keyword evidence="2" id="KW-1185">Reference proteome</keyword>